<dbReference type="EMBL" id="VOLT01000012">
    <property type="protein sequence ID" value="TWX64804.1"/>
    <property type="molecule type" value="Genomic_DNA"/>
</dbReference>
<gene>
    <name evidence="1" type="ORF">ESZ36_19110</name>
</gene>
<reference evidence="1 2" key="1">
    <citation type="submission" date="2019-07" db="EMBL/GenBank/DDBJ databases">
        <title>Genomes of sea-ice associated Colwellia species.</title>
        <authorList>
            <person name="Bowman J.P."/>
        </authorList>
    </citation>
    <scope>NUCLEOTIDE SEQUENCE [LARGE SCALE GENOMIC DNA]</scope>
    <source>
        <strain evidence="1 2">ACAM 459</strain>
    </source>
</reference>
<accession>A0A5C6Q746</accession>
<name>A0A5C6Q746_9GAMM</name>
<keyword evidence="2" id="KW-1185">Reference proteome</keyword>
<comment type="caution">
    <text evidence="1">The sequence shown here is derived from an EMBL/GenBank/DDBJ whole genome shotgun (WGS) entry which is preliminary data.</text>
</comment>
<sequence length="459" mass="52407">MAKDTPHQTHYTRQIHHLLAKVYGRSVVKDSLLDRAIGYFEQEEFTPSDEKKSSEESHLKIMERTERHASLLSISRTIIELAEGDSYAENNRKSAQFLGTIQLLSPTEGKRVATSNEQSKAIYKALLCLRLLDRLIIDGQMREPYINKFLTDISAEQFIDFANHDAEKYQRFVEQVKVPLVMAALLQDIGNYHPKAQTILCGAKGGLDPFRTLEIKQRKELLQINYRETIKYLIEGIGVPTFVGNTKAERDQFLIDEKDKLLFVKQLLKSSVNPKNTIGNILKVPQIYTSIILSTKASYNYKLLPKVFQVLNKNAELGACAQSVVDALYKITGMFPQGFGIVYMPLGEFGDQGDCYEYAIVNRLYPKNLEQPNCRMTTRQLTFIGYGQNSVIKNASNLYFTQTAKKLAALSKERLNEILELLSSNSQERQQLDLLPRCWHANEFFSIKANQNLWNNIES</sequence>
<evidence type="ECO:0000313" key="2">
    <source>
        <dbReference type="Proteomes" id="UP000321822"/>
    </source>
</evidence>
<dbReference type="Proteomes" id="UP000321822">
    <property type="component" value="Unassembled WGS sequence"/>
</dbReference>
<protein>
    <submittedName>
        <fullName evidence="1">Uncharacterized protein</fullName>
    </submittedName>
</protein>
<dbReference type="RefSeq" id="WP_146790833.1">
    <property type="nucleotide sequence ID" value="NZ_VOLT01000012.1"/>
</dbReference>
<evidence type="ECO:0000313" key="1">
    <source>
        <dbReference type="EMBL" id="TWX64804.1"/>
    </source>
</evidence>
<dbReference type="OrthoDB" id="5751334at2"/>
<organism evidence="1 2">
    <name type="scientific">Colwellia demingiae</name>
    <dbReference type="NCBI Taxonomy" id="89401"/>
    <lineage>
        <taxon>Bacteria</taxon>
        <taxon>Pseudomonadati</taxon>
        <taxon>Pseudomonadota</taxon>
        <taxon>Gammaproteobacteria</taxon>
        <taxon>Alteromonadales</taxon>
        <taxon>Colwelliaceae</taxon>
        <taxon>Colwellia</taxon>
    </lineage>
</organism>
<dbReference type="AlphaFoldDB" id="A0A5C6Q746"/>
<proteinExistence type="predicted"/>